<proteinExistence type="predicted"/>
<evidence type="ECO:0000313" key="2">
    <source>
        <dbReference type="Proteomes" id="UP000222851"/>
    </source>
</evidence>
<gene>
    <name evidence="1" type="ORF">COJ30_06750</name>
</gene>
<name>A0A2B0XYL2_BACAN</name>
<organism evidence="1 2">
    <name type="scientific">Bacillus anthracis</name>
    <name type="common">anthrax bacterium</name>
    <dbReference type="NCBI Taxonomy" id="1392"/>
    <lineage>
        <taxon>Bacteria</taxon>
        <taxon>Bacillati</taxon>
        <taxon>Bacillota</taxon>
        <taxon>Bacilli</taxon>
        <taxon>Bacillales</taxon>
        <taxon>Bacillaceae</taxon>
        <taxon>Bacillus</taxon>
        <taxon>Bacillus cereus group</taxon>
    </lineage>
</organism>
<dbReference type="EMBL" id="NUXH01000025">
    <property type="protein sequence ID" value="PFL72482.1"/>
    <property type="molecule type" value="Genomic_DNA"/>
</dbReference>
<dbReference type="Proteomes" id="UP000222851">
    <property type="component" value="Unassembled WGS sequence"/>
</dbReference>
<accession>A0A2B0XYL2</accession>
<sequence length="54" mass="6276">MKNKSIWIERTLSTYANNYFVMDQQLDSITLKKAPCFSKGVVCPFPLQRNVTHL</sequence>
<evidence type="ECO:0000313" key="1">
    <source>
        <dbReference type="EMBL" id="PFL72482.1"/>
    </source>
</evidence>
<protein>
    <submittedName>
        <fullName evidence="1">Uncharacterized protein</fullName>
    </submittedName>
</protein>
<reference evidence="1 2" key="1">
    <citation type="submission" date="2017-09" db="EMBL/GenBank/DDBJ databases">
        <title>Large-scale bioinformatics analysis of Bacillus genomes uncovers conserved roles of natural products in bacterial physiology.</title>
        <authorList>
            <consortium name="Agbiome Team Llc"/>
            <person name="Bleich R.M."/>
            <person name="Grubbs K.J."/>
            <person name="Santa Maria K.C."/>
            <person name="Allen S.E."/>
            <person name="Farag S."/>
            <person name="Shank E.A."/>
            <person name="Bowers A."/>
        </authorList>
    </citation>
    <scope>NUCLEOTIDE SEQUENCE [LARGE SCALE GENOMIC DNA]</scope>
    <source>
        <strain evidence="1 2">AFS081271</strain>
    </source>
</reference>
<comment type="caution">
    <text evidence="1">The sequence shown here is derived from an EMBL/GenBank/DDBJ whole genome shotgun (WGS) entry which is preliminary data.</text>
</comment>
<dbReference type="AlphaFoldDB" id="A0A2B0XYL2"/>